<dbReference type="AlphaFoldDB" id="A0A063Y8W8"/>
<dbReference type="SMART" id="SM00345">
    <property type="entry name" value="HTH_GNTR"/>
    <property type="match status" value="1"/>
</dbReference>
<dbReference type="OrthoDB" id="9028214at2"/>
<dbReference type="InterPro" id="IPR036388">
    <property type="entry name" value="WH-like_DNA-bd_sf"/>
</dbReference>
<dbReference type="PANTHER" id="PTHR43537">
    <property type="entry name" value="TRANSCRIPTIONAL REGULATOR, GNTR FAMILY"/>
    <property type="match status" value="1"/>
</dbReference>
<keyword evidence="1" id="KW-0805">Transcription regulation</keyword>
<protein>
    <submittedName>
        <fullName evidence="5">Transcriptional regulator, GntR family</fullName>
    </submittedName>
</protein>
<dbReference type="Gene3D" id="1.10.10.10">
    <property type="entry name" value="Winged helix-like DNA-binding domain superfamily/Winged helix DNA-binding domain"/>
    <property type="match status" value="1"/>
</dbReference>
<dbReference type="GO" id="GO:0003677">
    <property type="term" value="F:DNA binding"/>
    <property type="evidence" value="ECO:0007669"/>
    <property type="project" value="UniProtKB-KW"/>
</dbReference>
<accession>A0A063Y8W8</accession>
<keyword evidence="6" id="KW-1185">Reference proteome</keyword>
<dbReference type="SMART" id="SM00895">
    <property type="entry name" value="FCD"/>
    <property type="match status" value="1"/>
</dbReference>
<dbReference type="PROSITE" id="PS50949">
    <property type="entry name" value="HTH_GNTR"/>
    <property type="match status" value="1"/>
</dbReference>
<dbReference type="PRINTS" id="PR00035">
    <property type="entry name" value="HTHGNTR"/>
</dbReference>
<dbReference type="STRING" id="267850.ADINL_0254"/>
<evidence type="ECO:0000313" key="5">
    <source>
        <dbReference type="EMBL" id="KDE41181.1"/>
    </source>
</evidence>
<dbReference type="EMBL" id="JMSZ01000007">
    <property type="protein sequence ID" value="KDE41181.1"/>
    <property type="molecule type" value="Genomic_DNA"/>
</dbReference>
<name>A0A063Y8W8_9GAMM</name>
<dbReference type="InterPro" id="IPR011711">
    <property type="entry name" value="GntR_C"/>
</dbReference>
<reference evidence="5 6" key="1">
    <citation type="journal article" date="2005" name="Int. J. Syst. Evol. Microbiol.">
        <title>Nitrincola lacisaponensis gen. nov., sp. nov., a novel alkaliphilic bacterium isolated from an alkaline, saline lake.</title>
        <authorList>
            <person name="Dimitriu P.A."/>
            <person name="Shukla S.K."/>
            <person name="Conradt J."/>
            <person name="Marquez M.C."/>
            <person name="Ventosa A."/>
            <person name="Maglia A."/>
            <person name="Peyton B.M."/>
            <person name="Pinkart H.C."/>
            <person name="Mormile M.R."/>
        </authorList>
    </citation>
    <scope>NUCLEOTIDE SEQUENCE [LARGE SCALE GENOMIC DNA]</scope>
    <source>
        <strain evidence="5 6">4CA</strain>
    </source>
</reference>
<evidence type="ECO:0000256" key="2">
    <source>
        <dbReference type="ARBA" id="ARBA00023125"/>
    </source>
</evidence>
<dbReference type="Pfam" id="PF00392">
    <property type="entry name" value="GntR"/>
    <property type="match status" value="1"/>
</dbReference>
<evidence type="ECO:0000256" key="3">
    <source>
        <dbReference type="ARBA" id="ARBA00023163"/>
    </source>
</evidence>
<dbReference type="RefSeq" id="WP_036542914.1">
    <property type="nucleotide sequence ID" value="NZ_JBKBNO010000008.1"/>
</dbReference>
<evidence type="ECO:0000259" key="4">
    <source>
        <dbReference type="PROSITE" id="PS50949"/>
    </source>
</evidence>
<dbReference type="CDD" id="cd07377">
    <property type="entry name" value="WHTH_GntR"/>
    <property type="match status" value="1"/>
</dbReference>
<dbReference type="PATRIC" id="fig|267850.7.peg.250"/>
<keyword evidence="2" id="KW-0238">DNA-binding</keyword>
<dbReference type="Gene3D" id="1.20.120.530">
    <property type="entry name" value="GntR ligand-binding domain-like"/>
    <property type="match status" value="1"/>
</dbReference>
<dbReference type="Pfam" id="PF07729">
    <property type="entry name" value="FCD"/>
    <property type="match status" value="1"/>
</dbReference>
<organism evidence="5 6">
    <name type="scientific">Nitrincola lacisaponensis</name>
    <dbReference type="NCBI Taxonomy" id="267850"/>
    <lineage>
        <taxon>Bacteria</taxon>
        <taxon>Pseudomonadati</taxon>
        <taxon>Pseudomonadota</taxon>
        <taxon>Gammaproteobacteria</taxon>
        <taxon>Oceanospirillales</taxon>
        <taxon>Oceanospirillaceae</taxon>
        <taxon>Nitrincola</taxon>
    </lineage>
</organism>
<gene>
    <name evidence="5" type="ORF">ADINL_0254</name>
</gene>
<sequence>MSKALTAAEIPKRMKRADQIVEAVKRWIVVQDIQPGDRLPNEKALTELFECSKGTVREALKSLEVQGLITVKTGPNGGAILAEVPYGHASQMLRNYLHFQHTSGPDIYGLRKLIEPEIALLACDHLSEADIDELARLTDCCAVPPADIEQRLDHRMSELDFHILLAERCGNPILGFIGRFLNDLLKDLVIYKKVQLPEQIEFSKSNLQYHQQLVEAFRARDRLKVRQLMLEHMQAAEAFNIELEARLSRQFL</sequence>
<dbReference type="InterPro" id="IPR008920">
    <property type="entry name" value="TF_FadR/GntR_C"/>
</dbReference>
<dbReference type="SUPFAM" id="SSF46785">
    <property type="entry name" value="Winged helix' DNA-binding domain"/>
    <property type="match status" value="1"/>
</dbReference>
<evidence type="ECO:0000313" key="6">
    <source>
        <dbReference type="Proteomes" id="UP000027318"/>
    </source>
</evidence>
<feature type="domain" description="HTH gntR-type" evidence="4">
    <location>
        <begin position="14"/>
        <end position="84"/>
    </location>
</feature>
<dbReference type="Proteomes" id="UP000027318">
    <property type="component" value="Unassembled WGS sequence"/>
</dbReference>
<dbReference type="InterPro" id="IPR000524">
    <property type="entry name" value="Tscrpt_reg_HTH_GntR"/>
</dbReference>
<dbReference type="GO" id="GO:0003700">
    <property type="term" value="F:DNA-binding transcription factor activity"/>
    <property type="evidence" value="ECO:0007669"/>
    <property type="project" value="InterPro"/>
</dbReference>
<dbReference type="InterPro" id="IPR036390">
    <property type="entry name" value="WH_DNA-bd_sf"/>
</dbReference>
<keyword evidence="3" id="KW-0804">Transcription</keyword>
<comment type="caution">
    <text evidence="5">The sequence shown here is derived from an EMBL/GenBank/DDBJ whole genome shotgun (WGS) entry which is preliminary data.</text>
</comment>
<evidence type="ECO:0000256" key="1">
    <source>
        <dbReference type="ARBA" id="ARBA00023015"/>
    </source>
</evidence>
<dbReference type="PANTHER" id="PTHR43537:SF5">
    <property type="entry name" value="UXU OPERON TRANSCRIPTIONAL REGULATOR"/>
    <property type="match status" value="1"/>
</dbReference>
<dbReference type="SUPFAM" id="SSF48008">
    <property type="entry name" value="GntR ligand-binding domain-like"/>
    <property type="match status" value="1"/>
</dbReference>
<proteinExistence type="predicted"/>